<dbReference type="Pfam" id="PF10213">
    <property type="entry name" value="MRP-S28"/>
    <property type="match status" value="1"/>
</dbReference>
<comment type="caution">
    <text evidence="2">The sequence shown here is derived from an EMBL/GenBank/DDBJ whole genome shotgun (WGS) entry which is preliminary data.</text>
</comment>
<organism evidence="2 3">
    <name type="scientific">Xylocopa violacea</name>
    <name type="common">Violet carpenter bee</name>
    <name type="synonym">Apis violacea</name>
    <dbReference type="NCBI Taxonomy" id="135666"/>
    <lineage>
        <taxon>Eukaryota</taxon>
        <taxon>Metazoa</taxon>
        <taxon>Ecdysozoa</taxon>
        <taxon>Arthropoda</taxon>
        <taxon>Hexapoda</taxon>
        <taxon>Insecta</taxon>
        <taxon>Pterygota</taxon>
        <taxon>Neoptera</taxon>
        <taxon>Endopterygota</taxon>
        <taxon>Hymenoptera</taxon>
        <taxon>Apocrita</taxon>
        <taxon>Aculeata</taxon>
        <taxon>Apoidea</taxon>
        <taxon>Anthophila</taxon>
        <taxon>Apidae</taxon>
        <taxon>Xylocopa</taxon>
        <taxon>Xylocopa</taxon>
    </lineage>
</organism>
<reference evidence="2 3" key="1">
    <citation type="submission" date="2024-08" db="EMBL/GenBank/DDBJ databases">
        <authorList>
            <person name="Will J Nash"/>
            <person name="Angela Man"/>
            <person name="Seanna McTaggart"/>
            <person name="Kendall Baker"/>
            <person name="Tom Barker"/>
            <person name="Leah Catchpole"/>
            <person name="Alex Durrant"/>
            <person name="Karim Gharbi"/>
            <person name="Naomi Irish"/>
            <person name="Gemy Kaithakottil"/>
            <person name="Debby Ku"/>
            <person name="Aaliyah Providence"/>
            <person name="Felix Shaw"/>
            <person name="David Swarbreck"/>
            <person name="Chris Watkins"/>
            <person name="Ann M. McCartney"/>
            <person name="Giulio Formenti"/>
            <person name="Alice Mouton"/>
            <person name="Noel Vella"/>
            <person name="Bjorn M von Reumont"/>
            <person name="Adriana Vella"/>
            <person name="Wilfried Haerty"/>
        </authorList>
    </citation>
    <scope>NUCLEOTIDE SEQUENCE [LARGE SCALE GENOMIC DNA]</scope>
</reference>
<dbReference type="EMBL" id="CAXAJV020001293">
    <property type="protein sequence ID" value="CAL7944121.1"/>
    <property type="molecule type" value="Genomic_DNA"/>
</dbReference>
<dbReference type="InterPro" id="IPR039848">
    <property type="entry name" value="Ribosomal_mS35_mt"/>
</dbReference>
<dbReference type="PANTHER" id="PTHR13490">
    <property type="entry name" value="MITOCHONDRIAL 28S RIBOSOMAL PROTEIN S28"/>
    <property type="match status" value="1"/>
</dbReference>
<feature type="domain" description="Small ribosomal subunit protein mS35 mitochondrial conserved" evidence="1">
    <location>
        <begin position="170"/>
        <end position="241"/>
    </location>
</feature>
<dbReference type="InterPro" id="IPR019349">
    <property type="entry name" value="Ribosomal_mS35_mit"/>
</dbReference>
<dbReference type="Proteomes" id="UP001642520">
    <property type="component" value="Unassembled WGS sequence"/>
</dbReference>
<name>A0ABP1NV75_XYLVO</name>
<evidence type="ECO:0000313" key="2">
    <source>
        <dbReference type="EMBL" id="CAL7944121.1"/>
    </source>
</evidence>
<gene>
    <name evidence="2" type="ORF">XYLVIOL_LOCUS6477</name>
</gene>
<evidence type="ECO:0000259" key="1">
    <source>
        <dbReference type="Pfam" id="PF10213"/>
    </source>
</evidence>
<sequence>MLSLMRLYETNNIRIASKIVKRSLSSTNIDNNIEFRVLELVPVKKTAKKKQSEINLLLAPSKAKNMSFDQDWQAVWPAARTFHPDVVPLPLRQGYKNTKGEHPDKYANAELMKIPNFLHLTPPVIKRHCEAIKKFCTKWPNELETDEACEKYYPTEIITSDYCYSSPSIREPLARIVTLRVKLSSLHLDAHAKDKILRLVGDRYNPQTDVITITADRAPTRKQNLDYVKYLLTALFHVSRRYEPWETEKSEADMEYYDWVRNKRKETLIALCSWPKVPEDSNYEHIPHAVEYKTAVEDLINKGENQDSLNNYKHAVKNVLNLKGS</sequence>
<evidence type="ECO:0000313" key="3">
    <source>
        <dbReference type="Proteomes" id="UP001642520"/>
    </source>
</evidence>
<accession>A0ABP1NV75</accession>
<protein>
    <recommendedName>
        <fullName evidence="1">Small ribosomal subunit protein mS35 mitochondrial conserved domain-containing protein</fullName>
    </recommendedName>
</protein>
<keyword evidence="3" id="KW-1185">Reference proteome</keyword>
<proteinExistence type="predicted"/>
<dbReference type="PANTHER" id="PTHR13490:SF0">
    <property type="entry name" value="SMALL RIBOSOMAL SUBUNIT PROTEIN MS35"/>
    <property type="match status" value="1"/>
</dbReference>